<keyword evidence="2" id="KW-1185">Reference proteome</keyword>
<sequence length="400" mass="43909">MLLLLMGFAFSSCSSDDDPLTEEPPQANNPAIVLDCDYFSSGNIHLENVPGAPIDYIISCDPKIKGDILIDAGVVIAFEKNAGLQFIDDANYKIEMKGTSQNPIILTGTEKIKGHWRGLLLSTDNASNVMNHVTVEYAGQIRPGGWNYKGAVIGAWGGVMDFNNVSIRDCQEIGLHWEARAGNLTLANSTFTRNDVPIVTNANHINSIDESSTYSGNVNDYIRLEHTGADKDITFHNIDIPFFSNGLNPNNSAKRTFTFKPGVTILMDAGSEMYFQGAFRYQHETIMVGTPNDRITIKGKEDVAGYWKGLSILSDSPLNEVRFLDISNAGETIGDPNGAIKLGKSVFLKLHDVNFINCFEYGVSLNYGHGYNFSLDYSNLSLDNTPKLFSDHNGVEVTNP</sequence>
<reference evidence="1 2" key="1">
    <citation type="submission" date="2019-08" db="EMBL/GenBank/DDBJ databases">
        <title>Genomes of Antarctic Bizionia species.</title>
        <authorList>
            <person name="Bowman J.P."/>
        </authorList>
    </citation>
    <scope>NUCLEOTIDE SEQUENCE [LARGE SCALE GENOMIC DNA]</scope>
    <source>
        <strain evidence="1 2">ADA-4</strain>
    </source>
</reference>
<accession>A0A5D0RHJ2</accession>
<comment type="caution">
    <text evidence="1">The sequence shown here is derived from an EMBL/GenBank/DDBJ whole genome shotgun (WGS) entry which is preliminary data.</text>
</comment>
<evidence type="ECO:0000313" key="2">
    <source>
        <dbReference type="Proteomes" id="UP000323720"/>
    </source>
</evidence>
<name>A0A5D0RHJ2_9FLAO</name>
<proteinExistence type="predicted"/>
<evidence type="ECO:0008006" key="3">
    <source>
        <dbReference type="Google" id="ProtNLM"/>
    </source>
</evidence>
<gene>
    <name evidence="1" type="ORF">ES674_08550</name>
</gene>
<evidence type="ECO:0000313" key="1">
    <source>
        <dbReference type="EMBL" id="TYB79954.1"/>
    </source>
</evidence>
<organism evidence="1 2">
    <name type="scientific">Bizionia myxarmorum</name>
    <dbReference type="NCBI Taxonomy" id="291186"/>
    <lineage>
        <taxon>Bacteria</taxon>
        <taxon>Pseudomonadati</taxon>
        <taxon>Bacteroidota</taxon>
        <taxon>Flavobacteriia</taxon>
        <taxon>Flavobacteriales</taxon>
        <taxon>Flavobacteriaceae</taxon>
        <taxon>Bizionia</taxon>
    </lineage>
</organism>
<dbReference type="Proteomes" id="UP000323720">
    <property type="component" value="Unassembled WGS sequence"/>
</dbReference>
<dbReference type="OrthoDB" id="1466733at2"/>
<protein>
    <recommendedName>
        <fullName evidence="3">Right-handed parallel beta-helix repeat-containing protein</fullName>
    </recommendedName>
</protein>
<dbReference type="AlphaFoldDB" id="A0A5D0RHJ2"/>
<dbReference type="EMBL" id="VSKK01000001">
    <property type="protein sequence ID" value="TYB79954.1"/>
    <property type="molecule type" value="Genomic_DNA"/>
</dbReference>